<evidence type="ECO:0000313" key="3">
    <source>
        <dbReference type="Proteomes" id="UP000789901"/>
    </source>
</evidence>
<dbReference type="Gene3D" id="3.50.50.60">
    <property type="entry name" value="FAD/NAD(P)-binding domain"/>
    <property type="match status" value="1"/>
</dbReference>
<feature type="compositionally biased region" description="Basic and acidic residues" evidence="1">
    <location>
        <begin position="133"/>
        <end position="151"/>
    </location>
</feature>
<dbReference type="Proteomes" id="UP000789901">
    <property type="component" value="Unassembled WGS sequence"/>
</dbReference>
<gene>
    <name evidence="2" type="ORF">GMARGA_LOCUS35192</name>
</gene>
<protein>
    <submittedName>
        <fullName evidence="2">17349_t:CDS:1</fullName>
    </submittedName>
</protein>
<sequence length="368" mass="42480">HLGTDEDLKERMAVVQFERACMNLLLSDFINDLSVIYTERNLKSRKESSWKLIVDLLEAFNMPDPASHPLFQNTSQNNNEEFYKLFACYNIGKKRLYNIYKQDIEKTIERNTTGRRARNIVVDTIAQQKQWELQEKESKKKKRNNEAPNDKKGKKRKIVRNEDFCDDKSFDPTTQYQTELSVAKKFKQIIEEEKAIKEIIEESKYYRHPDSATISYTKIAEESIGKISDKIFNIGTIGAGPSGICVLYKLSKINHNQNINISLYKSDPNNFTISEEYGGFIKKRGEQVSLTMASSRAVYEVGAICFSKTAGLIWYYARKVFGINEKVNPFSNPGAVTTEFVFRDHVDHYIGDPDFLALKIKELVKNKL</sequence>
<name>A0ABN7WVL4_GIGMA</name>
<evidence type="ECO:0000256" key="1">
    <source>
        <dbReference type="SAM" id="MobiDB-lite"/>
    </source>
</evidence>
<keyword evidence="3" id="KW-1185">Reference proteome</keyword>
<evidence type="ECO:0000313" key="2">
    <source>
        <dbReference type="EMBL" id="CAG8840998.1"/>
    </source>
</evidence>
<dbReference type="EMBL" id="CAJVQB010064400">
    <property type="protein sequence ID" value="CAG8840998.1"/>
    <property type="molecule type" value="Genomic_DNA"/>
</dbReference>
<dbReference type="InterPro" id="IPR036188">
    <property type="entry name" value="FAD/NAD-bd_sf"/>
</dbReference>
<feature type="region of interest" description="Disordered" evidence="1">
    <location>
        <begin position="133"/>
        <end position="158"/>
    </location>
</feature>
<proteinExistence type="predicted"/>
<reference evidence="2 3" key="1">
    <citation type="submission" date="2021-06" db="EMBL/GenBank/DDBJ databases">
        <authorList>
            <person name="Kallberg Y."/>
            <person name="Tangrot J."/>
            <person name="Rosling A."/>
        </authorList>
    </citation>
    <scope>NUCLEOTIDE SEQUENCE [LARGE SCALE GENOMIC DNA]</scope>
    <source>
        <strain evidence="2 3">120-4 pot B 10/14</strain>
    </source>
</reference>
<feature type="non-terminal residue" evidence="2">
    <location>
        <position position="1"/>
    </location>
</feature>
<comment type="caution">
    <text evidence="2">The sequence shown here is derived from an EMBL/GenBank/DDBJ whole genome shotgun (WGS) entry which is preliminary data.</text>
</comment>
<organism evidence="2 3">
    <name type="scientific">Gigaspora margarita</name>
    <dbReference type="NCBI Taxonomy" id="4874"/>
    <lineage>
        <taxon>Eukaryota</taxon>
        <taxon>Fungi</taxon>
        <taxon>Fungi incertae sedis</taxon>
        <taxon>Mucoromycota</taxon>
        <taxon>Glomeromycotina</taxon>
        <taxon>Glomeromycetes</taxon>
        <taxon>Diversisporales</taxon>
        <taxon>Gigasporaceae</taxon>
        <taxon>Gigaspora</taxon>
    </lineage>
</organism>
<accession>A0ABN7WVL4</accession>